<evidence type="ECO:0000313" key="3">
    <source>
        <dbReference type="Proteomes" id="UP000187059"/>
    </source>
</evidence>
<feature type="region of interest" description="Disordered" evidence="1">
    <location>
        <begin position="122"/>
        <end position="144"/>
    </location>
</feature>
<evidence type="ECO:0000256" key="1">
    <source>
        <dbReference type="SAM" id="MobiDB-lite"/>
    </source>
</evidence>
<reference evidence="2 3" key="1">
    <citation type="submission" date="2016-04" db="EMBL/GenBank/DDBJ databases">
        <title>Deep-sea bacteria in the southern Pacific.</title>
        <authorList>
            <person name="Tang K."/>
        </authorList>
    </citation>
    <scope>NUCLEOTIDE SEQUENCE [LARGE SCALE GENOMIC DNA]</scope>
    <source>
        <strain evidence="2 3">JLT2014</strain>
    </source>
</reference>
<keyword evidence="3" id="KW-1185">Reference proteome</keyword>
<name>A0A1P8UUP8_9RHOB</name>
<dbReference type="KEGG" id="paby:Ga0080574_TMP2781"/>
<dbReference type="EMBL" id="CP015093">
    <property type="protein sequence ID" value="APZ53115.1"/>
    <property type="molecule type" value="Genomic_DNA"/>
</dbReference>
<feature type="compositionally biased region" description="Basic and acidic residues" evidence="1">
    <location>
        <begin position="135"/>
        <end position="144"/>
    </location>
</feature>
<dbReference type="Proteomes" id="UP000187059">
    <property type="component" value="Chromosome"/>
</dbReference>
<dbReference type="AlphaFoldDB" id="A0A1P8UUP8"/>
<gene>
    <name evidence="2" type="ORF">Ga0080574_TMP2781</name>
</gene>
<protein>
    <submittedName>
        <fullName evidence="2">Uncharacterized protein</fullName>
    </submittedName>
</protein>
<evidence type="ECO:0000313" key="2">
    <source>
        <dbReference type="EMBL" id="APZ53115.1"/>
    </source>
</evidence>
<proteinExistence type="predicted"/>
<accession>A0A1P8UUP8</accession>
<sequence length="144" mass="16201">MGKTSSITAETLAPIWVNRGIPTQKVADMLGIERTTLSWKRSELGIAPRAKGRVPKASEDTFRRMWLAGVNVREMVEFFGYRHKQAIHKRRDRLGLPPRPMGSKGKSITLAQFHEQEIARRMSAQAGGQKIRAAGGEDRSKMWS</sequence>
<organism evidence="2 3">
    <name type="scientific">Salipiger abyssi</name>
    <dbReference type="NCBI Taxonomy" id="1250539"/>
    <lineage>
        <taxon>Bacteria</taxon>
        <taxon>Pseudomonadati</taxon>
        <taxon>Pseudomonadota</taxon>
        <taxon>Alphaproteobacteria</taxon>
        <taxon>Rhodobacterales</taxon>
        <taxon>Roseobacteraceae</taxon>
        <taxon>Salipiger</taxon>
    </lineage>
</organism>